<keyword evidence="2" id="KW-0808">Transferase</keyword>
<dbReference type="STRING" id="593133.SAMN04488006_3089"/>
<dbReference type="EMBL" id="FOZP01000009">
    <property type="protein sequence ID" value="SFS77019.1"/>
    <property type="molecule type" value="Genomic_DNA"/>
</dbReference>
<dbReference type="OrthoDB" id="952827at2"/>
<organism evidence="2 3">
    <name type="scientific">Lutibacter maritimus</name>
    <dbReference type="NCBI Taxonomy" id="593133"/>
    <lineage>
        <taxon>Bacteria</taxon>
        <taxon>Pseudomonadati</taxon>
        <taxon>Bacteroidota</taxon>
        <taxon>Flavobacteriia</taxon>
        <taxon>Flavobacteriales</taxon>
        <taxon>Flavobacteriaceae</taxon>
        <taxon>Lutibacter</taxon>
    </lineage>
</organism>
<accession>A0A1I6SJB0</accession>
<feature type="domain" description="Glycosyltransferase 2-like" evidence="1">
    <location>
        <begin position="8"/>
        <end position="178"/>
    </location>
</feature>
<dbReference type="AlphaFoldDB" id="A0A1I6SJB0"/>
<dbReference type="PANTHER" id="PTHR10859">
    <property type="entry name" value="GLYCOSYL TRANSFERASE"/>
    <property type="match status" value="1"/>
</dbReference>
<dbReference type="Gene3D" id="3.90.550.10">
    <property type="entry name" value="Spore Coat Polysaccharide Biosynthesis Protein SpsA, Chain A"/>
    <property type="match status" value="1"/>
</dbReference>
<sequence length="250" mass="28839">MTQQLELSIVIPCYNEAKRLDVAQISQFLKNQQNVLLCFVDDGSKDNTLEVLHNLKNNFPTSVEVISTIKNGGKAAAVRTGVLYCNQQLNQKHVAYLDADLATSLEECYEISQQINTTVVFAFGSRISKIDNQIDRKLYRFYVGRIIATAISQQLGITVYDTQCGCKIIDNELSKKIFKESFISKWLFDVELFHRIIAIYGKDKMHQICREIPLKKWIDIGESKVQFTYFFKLWLDLFTIGKTYKTKHNK</sequence>
<reference evidence="3" key="1">
    <citation type="submission" date="2016-10" db="EMBL/GenBank/DDBJ databases">
        <authorList>
            <person name="Varghese N."/>
            <person name="Submissions S."/>
        </authorList>
    </citation>
    <scope>NUCLEOTIDE SEQUENCE [LARGE SCALE GENOMIC DNA]</scope>
    <source>
        <strain evidence="3">DSM 24450</strain>
    </source>
</reference>
<dbReference type="InterPro" id="IPR001173">
    <property type="entry name" value="Glyco_trans_2-like"/>
</dbReference>
<dbReference type="GO" id="GO:0016740">
    <property type="term" value="F:transferase activity"/>
    <property type="evidence" value="ECO:0007669"/>
    <property type="project" value="UniProtKB-KW"/>
</dbReference>
<dbReference type="SUPFAM" id="SSF53448">
    <property type="entry name" value="Nucleotide-diphospho-sugar transferases"/>
    <property type="match status" value="1"/>
</dbReference>
<dbReference type="PANTHER" id="PTHR10859:SF91">
    <property type="entry name" value="DOLICHYL-PHOSPHATE BETA-GLUCOSYLTRANSFERASE"/>
    <property type="match status" value="1"/>
</dbReference>
<protein>
    <submittedName>
        <fullName evidence="2">Glycosyltransferase involved in cell wall bisynthesis</fullName>
    </submittedName>
</protein>
<dbReference type="Proteomes" id="UP000199312">
    <property type="component" value="Unassembled WGS sequence"/>
</dbReference>
<keyword evidence="3" id="KW-1185">Reference proteome</keyword>
<gene>
    <name evidence="2" type="ORF">SAMN04488006_3089</name>
</gene>
<proteinExistence type="predicted"/>
<evidence type="ECO:0000313" key="3">
    <source>
        <dbReference type="Proteomes" id="UP000199312"/>
    </source>
</evidence>
<dbReference type="Pfam" id="PF00535">
    <property type="entry name" value="Glycos_transf_2"/>
    <property type="match status" value="1"/>
</dbReference>
<dbReference type="InterPro" id="IPR029044">
    <property type="entry name" value="Nucleotide-diphossugar_trans"/>
</dbReference>
<dbReference type="GO" id="GO:0006487">
    <property type="term" value="P:protein N-linked glycosylation"/>
    <property type="evidence" value="ECO:0007669"/>
    <property type="project" value="TreeGrafter"/>
</dbReference>
<evidence type="ECO:0000259" key="1">
    <source>
        <dbReference type="Pfam" id="PF00535"/>
    </source>
</evidence>
<evidence type="ECO:0000313" key="2">
    <source>
        <dbReference type="EMBL" id="SFS77019.1"/>
    </source>
</evidence>
<name>A0A1I6SJB0_9FLAO</name>
<dbReference type="RefSeq" id="WP_090229657.1">
    <property type="nucleotide sequence ID" value="NZ_FOZP01000009.1"/>
</dbReference>